<dbReference type="PANTHER" id="PTHR43312:SF1">
    <property type="entry name" value="NADP-DEPENDENT OXIDOREDUCTASE DOMAIN-CONTAINING PROTEIN"/>
    <property type="match status" value="1"/>
</dbReference>
<evidence type="ECO:0000259" key="1">
    <source>
        <dbReference type="PROSITE" id="PS51379"/>
    </source>
</evidence>
<evidence type="ECO:0000313" key="2">
    <source>
        <dbReference type="EMBL" id="RGE62653.1"/>
    </source>
</evidence>
<dbReference type="EMBL" id="QVLV01000004">
    <property type="protein sequence ID" value="RGE62653.1"/>
    <property type="molecule type" value="Genomic_DNA"/>
</dbReference>
<dbReference type="Gene3D" id="3.20.20.100">
    <property type="entry name" value="NADP-dependent oxidoreductase domain"/>
    <property type="match status" value="1"/>
</dbReference>
<dbReference type="InterPro" id="IPR036812">
    <property type="entry name" value="NAD(P)_OxRdtase_dom_sf"/>
</dbReference>
<sequence length="367" mass="41179">MEYRINKRTKDKISMLGFGTSYIAQAGEKDAVEAIRRAYEGGVNYYDLATAESRTFPYFCTALGDVRKSVMYQVHFGANYETGAYGWTTDGETIRRSIDWQLSQLKTDYIDYGFIHCLDEISDWEEYCRNGAFDYLMQMKNEGVVKHIGLSSHTPEAIRRVLDEAPVDMLMFSINPGYDYQKGDYANGTVDERAAVYRRCEAEGIGISVMKPFSGGQLLDASISPFGKALTVYQCLQYALDRPGVLTVLPGMNSAAQAEQLLQFFEASAEERDYSVIGSFKPADAVGKCVYCNHCRPCPVGIDIGTVNKFYDLARNGDTMAAGHYYELKLRADACISCAHCNNRCPFGVDQSGRMREIADYFRTQDE</sequence>
<reference evidence="2 3" key="1">
    <citation type="submission" date="2018-08" db="EMBL/GenBank/DDBJ databases">
        <title>A genome reference for cultivated species of the human gut microbiota.</title>
        <authorList>
            <person name="Zou Y."/>
            <person name="Xue W."/>
            <person name="Luo G."/>
        </authorList>
    </citation>
    <scope>NUCLEOTIDE SEQUENCE [LARGE SCALE GENOMIC DNA]</scope>
    <source>
        <strain evidence="2 3">TF05-5AC</strain>
    </source>
</reference>
<dbReference type="CDD" id="cd19100">
    <property type="entry name" value="AKR_unchar"/>
    <property type="match status" value="1"/>
</dbReference>
<dbReference type="AlphaFoldDB" id="A0A3E3I894"/>
<name>A0A3E3I894_9FIRM</name>
<gene>
    <name evidence="2" type="ORF">DXC51_07695</name>
</gene>
<comment type="caution">
    <text evidence="2">The sequence shown here is derived from an EMBL/GenBank/DDBJ whole genome shotgun (WGS) entry which is preliminary data.</text>
</comment>
<organism evidence="2 3">
    <name type="scientific">Eisenbergiella massiliensis</name>
    <dbReference type="NCBI Taxonomy" id="1720294"/>
    <lineage>
        <taxon>Bacteria</taxon>
        <taxon>Bacillati</taxon>
        <taxon>Bacillota</taxon>
        <taxon>Clostridia</taxon>
        <taxon>Lachnospirales</taxon>
        <taxon>Lachnospiraceae</taxon>
        <taxon>Eisenbergiella</taxon>
    </lineage>
</organism>
<dbReference type="Pfam" id="PF00248">
    <property type="entry name" value="Aldo_ket_red"/>
    <property type="match status" value="1"/>
</dbReference>
<dbReference type="Pfam" id="PF13534">
    <property type="entry name" value="Fer4_17"/>
    <property type="match status" value="1"/>
</dbReference>
<dbReference type="InterPro" id="IPR017896">
    <property type="entry name" value="4Fe4S_Fe-S-bd"/>
</dbReference>
<dbReference type="PROSITE" id="PS51379">
    <property type="entry name" value="4FE4S_FER_2"/>
    <property type="match status" value="1"/>
</dbReference>
<evidence type="ECO:0000313" key="3">
    <source>
        <dbReference type="Proteomes" id="UP000260812"/>
    </source>
</evidence>
<feature type="domain" description="4Fe-4S ferredoxin-type" evidence="1">
    <location>
        <begin position="326"/>
        <end position="355"/>
    </location>
</feature>
<dbReference type="InterPro" id="IPR023210">
    <property type="entry name" value="NADP_OxRdtase_dom"/>
</dbReference>
<accession>A0A3E3I894</accession>
<keyword evidence="3" id="KW-1185">Reference proteome</keyword>
<dbReference type="InterPro" id="IPR053135">
    <property type="entry name" value="AKR2_Oxidoreductase"/>
</dbReference>
<dbReference type="Proteomes" id="UP000260812">
    <property type="component" value="Unassembled WGS sequence"/>
</dbReference>
<dbReference type="PANTHER" id="PTHR43312">
    <property type="entry name" value="D-THREO-ALDOSE 1-DEHYDROGENASE"/>
    <property type="match status" value="1"/>
</dbReference>
<dbReference type="SUPFAM" id="SSF46548">
    <property type="entry name" value="alpha-helical ferredoxin"/>
    <property type="match status" value="1"/>
</dbReference>
<protein>
    <submittedName>
        <fullName evidence="2">(4Fe-4S)-binding protein</fullName>
    </submittedName>
</protein>
<proteinExistence type="predicted"/>
<dbReference type="SUPFAM" id="SSF51430">
    <property type="entry name" value="NAD(P)-linked oxidoreductase"/>
    <property type="match status" value="1"/>
</dbReference>